<dbReference type="SMART" id="SM01091">
    <property type="entry name" value="CorC_HlyC"/>
    <property type="match status" value="1"/>
</dbReference>
<dbReference type="InterPro" id="IPR051676">
    <property type="entry name" value="UPF0053_domain"/>
</dbReference>
<dbReference type="Pfam" id="PF00571">
    <property type="entry name" value="CBS"/>
    <property type="match status" value="1"/>
</dbReference>
<dbReference type="FunFam" id="3.10.580.10:FF:000002">
    <property type="entry name" value="Magnesium/cobalt efflux protein CorC"/>
    <property type="match status" value="1"/>
</dbReference>
<evidence type="ECO:0000256" key="8">
    <source>
        <dbReference type="PROSITE-ProRule" id="PRU00703"/>
    </source>
</evidence>
<evidence type="ECO:0000256" key="4">
    <source>
        <dbReference type="ARBA" id="ARBA00022737"/>
    </source>
</evidence>
<evidence type="ECO:0000313" key="14">
    <source>
        <dbReference type="Proteomes" id="UP000177698"/>
    </source>
</evidence>
<proteinExistence type="predicted"/>
<keyword evidence="6 8" id="KW-0129">CBS domain</keyword>
<evidence type="ECO:0000256" key="5">
    <source>
        <dbReference type="ARBA" id="ARBA00022989"/>
    </source>
</evidence>
<feature type="transmembrane region" description="Helical" evidence="10">
    <location>
        <begin position="65"/>
        <end position="93"/>
    </location>
</feature>
<sequence>MEFISQIILVAVLILINGFFAASEYAIVAVRKTRIDELVKRGDITARLLQKALEKREDYISATQLGTTMVSLILGWVGEPIIAGIFSSIFSFLPNGAGSLLSHSFSIVSAFILLTFLSIIMGELVPKTIAIQRAEIVSLILIAPLTLFAKIFKPFVFFLNKSANAVLRLIGLETPFDTRLVYTKEELKIILNQIGQSGIVNKEEVRILENALKLADKQIRWMMTPRSAVLAINGNLAISQIGSNLDQRYSRFPVYKDSLDNIIGFIHVKDVYRLVKTPEKNKKIIQTDILRKVISIPEIKKANEVLFDMRKKHVHLAVAYDEYGIMVGIVTLEDIIESLVGDIQDEFDKPISFIQRNSDGSYTVDGNAPMEIIQKRFHLPIKGQSYTTIGGLIFGLLGREPRYADKISVGHLVFKVESIGGKRIKKLLLQRENPT</sequence>
<dbReference type="PROSITE" id="PS51371">
    <property type="entry name" value="CBS"/>
    <property type="match status" value="1"/>
</dbReference>
<dbReference type="GO" id="GO:0050660">
    <property type="term" value="F:flavin adenine dinucleotide binding"/>
    <property type="evidence" value="ECO:0007669"/>
    <property type="project" value="InterPro"/>
</dbReference>
<dbReference type="InterPro" id="IPR044751">
    <property type="entry name" value="Ion_transp-like_CBS"/>
</dbReference>
<dbReference type="Gene3D" id="3.30.465.10">
    <property type="match status" value="1"/>
</dbReference>
<dbReference type="Pfam" id="PF03471">
    <property type="entry name" value="CorC_HlyC"/>
    <property type="match status" value="1"/>
</dbReference>
<dbReference type="PANTHER" id="PTHR43099">
    <property type="entry name" value="UPF0053 PROTEIN YRKA"/>
    <property type="match status" value="1"/>
</dbReference>
<dbReference type="STRING" id="1802056.A2954_01065"/>
<dbReference type="InterPro" id="IPR036318">
    <property type="entry name" value="FAD-bd_PCMH-like_sf"/>
</dbReference>
<dbReference type="EMBL" id="MGAG01000002">
    <property type="protein sequence ID" value="OGK42417.1"/>
    <property type="molecule type" value="Genomic_DNA"/>
</dbReference>
<evidence type="ECO:0000313" key="13">
    <source>
        <dbReference type="EMBL" id="OGK42417.1"/>
    </source>
</evidence>
<evidence type="ECO:0000259" key="12">
    <source>
        <dbReference type="PROSITE" id="PS51846"/>
    </source>
</evidence>
<dbReference type="PANTHER" id="PTHR43099:SF2">
    <property type="entry name" value="UPF0053 PROTEIN YRKA"/>
    <property type="match status" value="1"/>
</dbReference>
<reference evidence="13 14" key="1">
    <citation type="journal article" date="2016" name="Nat. Commun.">
        <title>Thousands of microbial genomes shed light on interconnected biogeochemical processes in an aquifer system.</title>
        <authorList>
            <person name="Anantharaman K."/>
            <person name="Brown C.T."/>
            <person name="Hug L.A."/>
            <person name="Sharon I."/>
            <person name="Castelle C.J."/>
            <person name="Probst A.J."/>
            <person name="Thomas B.C."/>
            <person name="Singh A."/>
            <person name="Wilkins M.J."/>
            <person name="Karaoz U."/>
            <person name="Brodie E.L."/>
            <person name="Williams K.H."/>
            <person name="Hubbard S.S."/>
            <person name="Banfield J.F."/>
        </authorList>
    </citation>
    <scope>NUCLEOTIDE SEQUENCE [LARGE SCALE GENOMIC DNA]</scope>
</reference>
<evidence type="ECO:0000256" key="7">
    <source>
        <dbReference type="ARBA" id="ARBA00023136"/>
    </source>
</evidence>
<keyword evidence="2" id="KW-1003">Cell membrane</keyword>
<organism evidence="13 14">
    <name type="scientific">Candidatus Roizmanbacteria bacterium RIFCSPLOWO2_01_FULL_37_12</name>
    <dbReference type="NCBI Taxonomy" id="1802056"/>
    <lineage>
        <taxon>Bacteria</taxon>
        <taxon>Candidatus Roizmaniibacteriota</taxon>
    </lineage>
</organism>
<comment type="caution">
    <text evidence="13">The sequence shown here is derived from an EMBL/GenBank/DDBJ whole genome shotgun (WGS) entry which is preliminary data.</text>
</comment>
<dbReference type="PROSITE" id="PS51846">
    <property type="entry name" value="CNNM"/>
    <property type="match status" value="1"/>
</dbReference>
<dbReference type="Gene3D" id="3.10.580.10">
    <property type="entry name" value="CBS-domain"/>
    <property type="match status" value="1"/>
</dbReference>
<evidence type="ECO:0000256" key="3">
    <source>
        <dbReference type="ARBA" id="ARBA00022692"/>
    </source>
</evidence>
<name>A0A1F7IGD1_9BACT</name>
<accession>A0A1F7IGD1</accession>
<dbReference type="InterPro" id="IPR000644">
    <property type="entry name" value="CBS_dom"/>
</dbReference>
<comment type="subcellular location">
    <subcellularLocation>
        <location evidence="1">Cell membrane</location>
        <topology evidence="1">Multi-pass membrane protein</topology>
    </subcellularLocation>
</comment>
<evidence type="ECO:0000256" key="2">
    <source>
        <dbReference type="ARBA" id="ARBA00022475"/>
    </source>
</evidence>
<dbReference type="InterPro" id="IPR002550">
    <property type="entry name" value="CNNM"/>
</dbReference>
<evidence type="ECO:0000259" key="11">
    <source>
        <dbReference type="PROSITE" id="PS51371"/>
    </source>
</evidence>
<evidence type="ECO:0008006" key="15">
    <source>
        <dbReference type="Google" id="ProtNLM"/>
    </source>
</evidence>
<dbReference type="InterPro" id="IPR046342">
    <property type="entry name" value="CBS_dom_sf"/>
</dbReference>
<keyword evidence="4" id="KW-0677">Repeat</keyword>
<evidence type="ECO:0000256" key="1">
    <source>
        <dbReference type="ARBA" id="ARBA00004651"/>
    </source>
</evidence>
<dbReference type="InterPro" id="IPR005170">
    <property type="entry name" value="Transptr-assoc_dom"/>
</dbReference>
<dbReference type="SUPFAM" id="SSF56176">
    <property type="entry name" value="FAD-binding/transporter-associated domain-like"/>
    <property type="match status" value="1"/>
</dbReference>
<evidence type="ECO:0000256" key="10">
    <source>
        <dbReference type="SAM" id="Phobius"/>
    </source>
</evidence>
<feature type="transmembrane region" description="Helical" evidence="10">
    <location>
        <begin position="137"/>
        <end position="159"/>
    </location>
</feature>
<keyword evidence="3 9" id="KW-0812">Transmembrane</keyword>
<dbReference type="InterPro" id="IPR016169">
    <property type="entry name" value="FAD-bd_PCMH_sub2"/>
</dbReference>
<dbReference type="AlphaFoldDB" id="A0A1F7IGD1"/>
<protein>
    <recommendedName>
        <fullName evidence="15">Hemolysin</fullName>
    </recommendedName>
</protein>
<evidence type="ECO:0000256" key="9">
    <source>
        <dbReference type="PROSITE-ProRule" id="PRU01193"/>
    </source>
</evidence>
<gene>
    <name evidence="13" type="ORF">A2954_01065</name>
</gene>
<keyword evidence="5 9" id="KW-1133">Transmembrane helix</keyword>
<feature type="domain" description="CNNM transmembrane" evidence="12">
    <location>
        <begin position="1"/>
        <end position="204"/>
    </location>
</feature>
<dbReference type="GO" id="GO:0005886">
    <property type="term" value="C:plasma membrane"/>
    <property type="evidence" value="ECO:0007669"/>
    <property type="project" value="UniProtKB-SubCell"/>
</dbReference>
<dbReference type="SUPFAM" id="SSF54631">
    <property type="entry name" value="CBS-domain pair"/>
    <property type="match status" value="1"/>
</dbReference>
<keyword evidence="7 9" id="KW-0472">Membrane</keyword>
<dbReference type="Proteomes" id="UP000177698">
    <property type="component" value="Unassembled WGS sequence"/>
</dbReference>
<dbReference type="CDD" id="cd04590">
    <property type="entry name" value="CBS_pair_CorC_HlyC_assoc"/>
    <property type="match status" value="1"/>
</dbReference>
<feature type="domain" description="CBS" evidence="11">
    <location>
        <begin position="289"/>
        <end position="346"/>
    </location>
</feature>
<feature type="transmembrane region" description="Helical" evidence="10">
    <location>
        <begin position="105"/>
        <end position="125"/>
    </location>
</feature>
<feature type="transmembrane region" description="Helical" evidence="10">
    <location>
        <begin position="6"/>
        <end position="30"/>
    </location>
</feature>
<dbReference type="Pfam" id="PF01595">
    <property type="entry name" value="CNNM"/>
    <property type="match status" value="1"/>
</dbReference>
<evidence type="ECO:0000256" key="6">
    <source>
        <dbReference type="ARBA" id="ARBA00023122"/>
    </source>
</evidence>